<dbReference type="AlphaFoldDB" id="A0A4Y2IN93"/>
<organism evidence="1 2">
    <name type="scientific">Araneus ventricosus</name>
    <name type="common">Orbweaver spider</name>
    <name type="synonym">Epeira ventricosa</name>
    <dbReference type="NCBI Taxonomy" id="182803"/>
    <lineage>
        <taxon>Eukaryota</taxon>
        <taxon>Metazoa</taxon>
        <taxon>Ecdysozoa</taxon>
        <taxon>Arthropoda</taxon>
        <taxon>Chelicerata</taxon>
        <taxon>Arachnida</taxon>
        <taxon>Araneae</taxon>
        <taxon>Araneomorphae</taxon>
        <taxon>Entelegynae</taxon>
        <taxon>Araneoidea</taxon>
        <taxon>Araneidae</taxon>
        <taxon>Araneus</taxon>
    </lineage>
</organism>
<accession>A0A4Y2IN93</accession>
<keyword evidence="2" id="KW-1185">Reference proteome</keyword>
<dbReference type="Proteomes" id="UP000499080">
    <property type="component" value="Unassembled WGS sequence"/>
</dbReference>
<sequence length="110" mass="12286">MTFSASCLSKRQKWFGKHKSIENLKISGNFEVSLLPACVFVLQLNSIDTGTSLQVKDGDRPNITAKFQPLSLSVTEFILAARPFFVRVACSDGFGEEWGFLRIRTVQLSL</sequence>
<evidence type="ECO:0000313" key="2">
    <source>
        <dbReference type="Proteomes" id="UP000499080"/>
    </source>
</evidence>
<dbReference type="EMBL" id="BGPR01002813">
    <property type="protein sequence ID" value="GBM79278.1"/>
    <property type="molecule type" value="Genomic_DNA"/>
</dbReference>
<reference evidence="1 2" key="1">
    <citation type="journal article" date="2019" name="Sci. Rep.">
        <title>Orb-weaving spider Araneus ventricosus genome elucidates the spidroin gene catalogue.</title>
        <authorList>
            <person name="Kono N."/>
            <person name="Nakamura H."/>
            <person name="Ohtoshi R."/>
            <person name="Moran D.A.P."/>
            <person name="Shinohara A."/>
            <person name="Yoshida Y."/>
            <person name="Fujiwara M."/>
            <person name="Mori M."/>
            <person name="Tomita M."/>
            <person name="Arakawa K."/>
        </authorList>
    </citation>
    <scope>NUCLEOTIDE SEQUENCE [LARGE SCALE GENOMIC DNA]</scope>
</reference>
<evidence type="ECO:0000313" key="1">
    <source>
        <dbReference type="EMBL" id="GBM79278.1"/>
    </source>
</evidence>
<protein>
    <submittedName>
        <fullName evidence="1">Uncharacterized protein</fullName>
    </submittedName>
</protein>
<name>A0A4Y2IN93_ARAVE</name>
<comment type="caution">
    <text evidence="1">The sequence shown here is derived from an EMBL/GenBank/DDBJ whole genome shotgun (WGS) entry which is preliminary data.</text>
</comment>
<gene>
    <name evidence="1" type="ORF">AVEN_1446_1</name>
</gene>
<proteinExistence type="predicted"/>